<dbReference type="PROSITE" id="PS51257">
    <property type="entry name" value="PROKAR_LIPOPROTEIN"/>
    <property type="match status" value="1"/>
</dbReference>
<protein>
    <recommendedName>
        <fullName evidence="2">Nudix hydrolase domain-containing protein</fullName>
    </recommendedName>
</protein>
<dbReference type="PANTHER" id="PTHR21340:SF0">
    <property type="entry name" value="BIS(5'-NUCLEOSYL)-TETRAPHOSPHATASE [ASYMMETRICAL]"/>
    <property type="match status" value="1"/>
</dbReference>
<evidence type="ECO:0000256" key="1">
    <source>
        <dbReference type="ARBA" id="ARBA00022801"/>
    </source>
</evidence>
<evidence type="ECO:0000259" key="2">
    <source>
        <dbReference type="PROSITE" id="PS51462"/>
    </source>
</evidence>
<gene>
    <name evidence="3" type="ORF">PRK78_006820</name>
</gene>
<dbReference type="Gene3D" id="3.90.79.10">
    <property type="entry name" value="Nucleoside Triphosphate Pyrophosphohydrolase"/>
    <property type="match status" value="1"/>
</dbReference>
<dbReference type="InterPro" id="IPR020084">
    <property type="entry name" value="NUDIX_hydrolase_CS"/>
</dbReference>
<keyword evidence="4" id="KW-1185">Reference proteome</keyword>
<feature type="domain" description="Nudix hydrolase" evidence="2">
    <location>
        <begin position="12"/>
        <end position="170"/>
    </location>
</feature>
<reference evidence="3" key="1">
    <citation type="submission" date="2023-03" db="EMBL/GenBank/DDBJ databases">
        <title>Emydomyces testavorans Genome Sequence.</title>
        <authorList>
            <person name="Hoyer L."/>
        </authorList>
    </citation>
    <scope>NUCLEOTIDE SEQUENCE</scope>
    <source>
        <strain evidence="3">16-2883</strain>
    </source>
</reference>
<accession>A0AAF0IKW0</accession>
<dbReference type="GO" id="GO:0004081">
    <property type="term" value="F:bis(5'-nucleosyl)-tetraphosphatase (asymmetrical) activity"/>
    <property type="evidence" value="ECO:0007669"/>
    <property type="project" value="TreeGrafter"/>
</dbReference>
<dbReference type="EMBL" id="CP120630">
    <property type="protein sequence ID" value="WEW61330.1"/>
    <property type="molecule type" value="Genomic_DNA"/>
</dbReference>
<dbReference type="AlphaFoldDB" id="A0AAF0IKW0"/>
<dbReference type="Pfam" id="PF00293">
    <property type="entry name" value="NUDIX"/>
    <property type="match status" value="1"/>
</dbReference>
<keyword evidence="1" id="KW-0378">Hydrolase</keyword>
<dbReference type="Proteomes" id="UP001219355">
    <property type="component" value="Chromosome 4"/>
</dbReference>
<dbReference type="GO" id="GO:0006167">
    <property type="term" value="P:AMP biosynthetic process"/>
    <property type="evidence" value="ECO:0007669"/>
    <property type="project" value="TreeGrafter"/>
</dbReference>
<dbReference type="InterPro" id="IPR015797">
    <property type="entry name" value="NUDIX_hydrolase-like_dom_sf"/>
</dbReference>
<dbReference type="PROSITE" id="PS51462">
    <property type="entry name" value="NUDIX"/>
    <property type="match status" value="1"/>
</dbReference>
<evidence type="ECO:0000313" key="4">
    <source>
        <dbReference type="Proteomes" id="UP001219355"/>
    </source>
</evidence>
<dbReference type="GO" id="GO:0006754">
    <property type="term" value="P:ATP biosynthetic process"/>
    <property type="evidence" value="ECO:0007669"/>
    <property type="project" value="TreeGrafter"/>
</dbReference>
<name>A0AAF0IKW0_9EURO</name>
<dbReference type="InterPro" id="IPR051325">
    <property type="entry name" value="Nudix_hydrolase_domain"/>
</dbReference>
<dbReference type="PROSITE" id="PS00893">
    <property type="entry name" value="NUDIX_BOX"/>
    <property type="match status" value="1"/>
</dbReference>
<dbReference type="PANTHER" id="PTHR21340">
    <property type="entry name" value="DIADENOSINE 5,5-P1,P4-TETRAPHOSPHATE PYROPHOSPHOHYDROLASE MUTT"/>
    <property type="match status" value="1"/>
</dbReference>
<sequence>MSSNRSLHFSHSFVISCGTISVDLAHNKVLLIYFRTAGEYLLPKGRKNIGETLEQAALRETFEETGHQVELLSLAIQTLATVGDSASPAEDDKEKDRPVTEPVAVTQRVTKEGVLKIIFWFAASGDSTERPKEGTQQEDEQFDAVWVPCCDVLGTLSFDDDRQIAEKVLQHVNNLTTDTSTSLRQGRAQSRGINLA</sequence>
<organism evidence="3 4">
    <name type="scientific">Emydomyces testavorans</name>
    <dbReference type="NCBI Taxonomy" id="2070801"/>
    <lineage>
        <taxon>Eukaryota</taxon>
        <taxon>Fungi</taxon>
        <taxon>Dikarya</taxon>
        <taxon>Ascomycota</taxon>
        <taxon>Pezizomycotina</taxon>
        <taxon>Eurotiomycetes</taxon>
        <taxon>Eurotiomycetidae</taxon>
        <taxon>Onygenales</taxon>
        <taxon>Nannizziopsiaceae</taxon>
        <taxon>Emydomyces</taxon>
    </lineage>
</organism>
<dbReference type="SUPFAM" id="SSF55811">
    <property type="entry name" value="Nudix"/>
    <property type="match status" value="1"/>
</dbReference>
<evidence type="ECO:0000313" key="3">
    <source>
        <dbReference type="EMBL" id="WEW61330.1"/>
    </source>
</evidence>
<dbReference type="InterPro" id="IPR000086">
    <property type="entry name" value="NUDIX_hydrolase_dom"/>
</dbReference>
<proteinExistence type="predicted"/>